<evidence type="ECO:0000313" key="3">
    <source>
        <dbReference type="Proteomes" id="UP000257109"/>
    </source>
</evidence>
<proteinExistence type="predicted"/>
<feature type="transmembrane region" description="Helical" evidence="1">
    <location>
        <begin position="12"/>
        <end position="32"/>
    </location>
</feature>
<name>A0A371ICM6_MUCPR</name>
<keyword evidence="3" id="KW-1185">Reference proteome</keyword>
<evidence type="ECO:0000256" key="1">
    <source>
        <dbReference type="SAM" id="Phobius"/>
    </source>
</evidence>
<accession>A0A371ICM6</accession>
<keyword evidence="1" id="KW-0812">Transmembrane</keyword>
<comment type="caution">
    <text evidence="2">The sequence shown here is derived from an EMBL/GenBank/DDBJ whole genome shotgun (WGS) entry which is preliminary data.</text>
</comment>
<keyword evidence="1" id="KW-0472">Membrane</keyword>
<evidence type="ECO:0000313" key="2">
    <source>
        <dbReference type="EMBL" id="RDY12734.1"/>
    </source>
</evidence>
<dbReference type="Proteomes" id="UP000257109">
    <property type="component" value="Unassembled WGS sequence"/>
</dbReference>
<keyword evidence="1" id="KW-1133">Transmembrane helix</keyword>
<dbReference type="EMBL" id="QJKJ01000415">
    <property type="protein sequence ID" value="RDY12734.1"/>
    <property type="molecule type" value="Genomic_DNA"/>
</dbReference>
<sequence>MGLPIGLNRVFLGALITLPLLLAMLSAIVLLYPCQVPQGSRWVVVHTTLLRAHLPRKVVPASMQLQVLVPLKTFVANFT</sequence>
<protein>
    <submittedName>
        <fullName evidence="2">Uncharacterized protein</fullName>
    </submittedName>
</protein>
<reference evidence="2" key="1">
    <citation type="submission" date="2018-05" db="EMBL/GenBank/DDBJ databases">
        <title>Draft genome of Mucuna pruriens seed.</title>
        <authorList>
            <person name="Nnadi N.E."/>
            <person name="Vos R."/>
            <person name="Hasami M.H."/>
            <person name="Devisetty U.K."/>
            <person name="Aguiy J.C."/>
        </authorList>
    </citation>
    <scope>NUCLEOTIDE SEQUENCE [LARGE SCALE GENOMIC DNA]</scope>
    <source>
        <strain evidence="2">JCA_2017</strain>
    </source>
</reference>
<feature type="non-terminal residue" evidence="2">
    <location>
        <position position="1"/>
    </location>
</feature>
<organism evidence="2 3">
    <name type="scientific">Mucuna pruriens</name>
    <name type="common">Velvet bean</name>
    <name type="synonym">Dolichos pruriens</name>
    <dbReference type="NCBI Taxonomy" id="157652"/>
    <lineage>
        <taxon>Eukaryota</taxon>
        <taxon>Viridiplantae</taxon>
        <taxon>Streptophyta</taxon>
        <taxon>Embryophyta</taxon>
        <taxon>Tracheophyta</taxon>
        <taxon>Spermatophyta</taxon>
        <taxon>Magnoliopsida</taxon>
        <taxon>eudicotyledons</taxon>
        <taxon>Gunneridae</taxon>
        <taxon>Pentapetalae</taxon>
        <taxon>rosids</taxon>
        <taxon>fabids</taxon>
        <taxon>Fabales</taxon>
        <taxon>Fabaceae</taxon>
        <taxon>Papilionoideae</taxon>
        <taxon>50 kb inversion clade</taxon>
        <taxon>NPAAA clade</taxon>
        <taxon>indigoferoid/millettioid clade</taxon>
        <taxon>Phaseoleae</taxon>
        <taxon>Mucuna</taxon>
    </lineage>
</organism>
<dbReference type="AlphaFoldDB" id="A0A371ICM6"/>
<gene>
    <name evidence="2" type="ORF">CR513_02431</name>
</gene>